<dbReference type="Proteomes" id="UP000245119">
    <property type="component" value="Linkage Group LG4"/>
</dbReference>
<evidence type="ECO:0008006" key="6">
    <source>
        <dbReference type="Google" id="ProtNLM"/>
    </source>
</evidence>
<dbReference type="PANTHER" id="PTHR15454">
    <property type="entry name" value="NISCHARIN RELATED"/>
    <property type="match status" value="1"/>
</dbReference>
<accession>A0A2T7PH33</accession>
<evidence type="ECO:0000313" key="4">
    <source>
        <dbReference type="EMBL" id="PVD32718.1"/>
    </source>
</evidence>
<dbReference type="STRING" id="400727.A0A2T7PH33"/>
<feature type="compositionally biased region" description="Basic and acidic residues" evidence="3">
    <location>
        <begin position="453"/>
        <end position="463"/>
    </location>
</feature>
<sequence length="592" mass="66768">MNNVQREPDPHIPVPRTKFLPSISGKLQPKIPPSTQQKYPGPQAEQTGNLQDYVTSNISPWHLDYTWSNEAEALRAIAVRSPWLIDKQFVLCHFQTLKIIDRGMLELCANKISDISALSTHPPLLVHLGLGYNNISFIGDYITGDIWPSLLSLDLSNNNLTDLLDVVQKFSTLPKLRYLVLTGNPLTLIPGYRGYIIDNLHCLTILDDIRISADEKHHFKGLARRREYILDEAKVMLEVKYLKGLPVPEEVKNPDDQPEFPVIERLYFVQFMFPAEHSNQASIFHILHDDLEDIRTVSEHHDSALETSAIMGYSQTSEAHTPGGQPEIKRVNNLSSALPQESGVSAGISGEEEKIREGQEVTTGEHCLQLAPVNTDTKPWAEVIEMNWQTNLVRDDLIVLRDFFKQGMNISVIEQVVLCFPVEPECNACSPTSTKDKKTTSPPTKSDKKKKKETSPQELRREPPQLNTLASFHIPLTVFLDGEFEFSSVFTKQMDSTQSTPASDNSEDAKALRGSSKNTKKGKIKDDKKGKDKKPESKSKKNDSQLTSDEMSPTEPRLFEMQVAVRLHHWTTAVDSLKEKEEKNKAQEVENT</sequence>
<dbReference type="SUPFAM" id="SSF52058">
    <property type="entry name" value="L domain-like"/>
    <property type="match status" value="1"/>
</dbReference>
<evidence type="ECO:0000256" key="2">
    <source>
        <dbReference type="ARBA" id="ARBA00022737"/>
    </source>
</evidence>
<feature type="region of interest" description="Disordered" evidence="3">
    <location>
        <begin position="429"/>
        <end position="467"/>
    </location>
</feature>
<dbReference type="OrthoDB" id="433501at2759"/>
<dbReference type="EMBL" id="PZQS01000004">
    <property type="protein sequence ID" value="PVD32718.1"/>
    <property type="molecule type" value="Genomic_DNA"/>
</dbReference>
<evidence type="ECO:0000256" key="3">
    <source>
        <dbReference type="SAM" id="MobiDB-lite"/>
    </source>
</evidence>
<feature type="compositionally biased region" description="Polar residues" evidence="3">
    <location>
        <begin position="33"/>
        <end position="47"/>
    </location>
</feature>
<keyword evidence="1" id="KW-0433">Leucine-rich repeat</keyword>
<dbReference type="InterPro" id="IPR001611">
    <property type="entry name" value="Leu-rich_rpt"/>
</dbReference>
<organism evidence="4 5">
    <name type="scientific">Pomacea canaliculata</name>
    <name type="common">Golden apple snail</name>
    <dbReference type="NCBI Taxonomy" id="400727"/>
    <lineage>
        <taxon>Eukaryota</taxon>
        <taxon>Metazoa</taxon>
        <taxon>Spiralia</taxon>
        <taxon>Lophotrochozoa</taxon>
        <taxon>Mollusca</taxon>
        <taxon>Gastropoda</taxon>
        <taxon>Caenogastropoda</taxon>
        <taxon>Architaenioglossa</taxon>
        <taxon>Ampullarioidea</taxon>
        <taxon>Ampullariidae</taxon>
        <taxon>Pomacea</taxon>
    </lineage>
</organism>
<evidence type="ECO:0000313" key="5">
    <source>
        <dbReference type="Proteomes" id="UP000245119"/>
    </source>
</evidence>
<protein>
    <recommendedName>
        <fullName evidence="6">Leucine-rich repeat-containing protein 43</fullName>
    </recommendedName>
</protein>
<comment type="caution">
    <text evidence="4">The sequence shown here is derived from an EMBL/GenBank/DDBJ whole genome shotgun (WGS) entry which is preliminary data.</text>
</comment>
<keyword evidence="2" id="KW-0677">Repeat</keyword>
<dbReference type="AlphaFoldDB" id="A0A2T7PH33"/>
<dbReference type="PROSITE" id="PS51450">
    <property type="entry name" value="LRR"/>
    <property type="match status" value="1"/>
</dbReference>
<reference evidence="4 5" key="1">
    <citation type="submission" date="2018-04" db="EMBL/GenBank/DDBJ databases">
        <title>The genome of golden apple snail Pomacea canaliculata provides insight into stress tolerance and invasive adaptation.</title>
        <authorList>
            <person name="Liu C."/>
            <person name="Liu B."/>
            <person name="Ren Y."/>
            <person name="Zhang Y."/>
            <person name="Wang H."/>
            <person name="Li S."/>
            <person name="Jiang F."/>
            <person name="Yin L."/>
            <person name="Zhang G."/>
            <person name="Qian W."/>
            <person name="Fan W."/>
        </authorList>
    </citation>
    <scope>NUCLEOTIDE SEQUENCE [LARGE SCALE GENOMIC DNA]</scope>
    <source>
        <strain evidence="4">SZHN2017</strain>
        <tissue evidence="4">Muscle</tissue>
    </source>
</reference>
<feature type="region of interest" description="Disordered" evidence="3">
    <location>
        <begin position="21"/>
        <end position="47"/>
    </location>
</feature>
<gene>
    <name evidence="4" type="ORF">C0Q70_08163</name>
</gene>
<name>A0A2T7PH33_POMCA</name>
<keyword evidence="5" id="KW-1185">Reference proteome</keyword>
<dbReference type="PANTHER" id="PTHR15454:SF19">
    <property type="entry name" value="LEUCINE-RICH REPEAT-CONTAINING PROTEIN 51"/>
    <property type="match status" value="1"/>
</dbReference>
<feature type="compositionally biased region" description="Basic and acidic residues" evidence="3">
    <location>
        <begin position="524"/>
        <end position="543"/>
    </location>
</feature>
<dbReference type="GO" id="GO:0005737">
    <property type="term" value="C:cytoplasm"/>
    <property type="evidence" value="ECO:0007669"/>
    <property type="project" value="TreeGrafter"/>
</dbReference>
<dbReference type="Gene3D" id="3.80.10.10">
    <property type="entry name" value="Ribonuclease Inhibitor"/>
    <property type="match status" value="1"/>
</dbReference>
<dbReference type="InterPro" id="IPR032675">
    <property type="entry name" value="LRR_dom_sf"/>
</dbReference>
<feature type="compositionally biased region" description="Polar residues" evidence="3">
    <location>
        <begin position="495"/>
        <end position="504"/>
    </location>
</feature>
<proteinExistence type="predicted"/>
<evidence type="ECO:0000256" key="1">
    <source>
        <dbReference type="ARBA" id="ARBA00022614"/>
    </source>
</evidence>
<feature type="region of interest" description="Disordered" evidence="3">
    <location>
        <begin position="495"/>
        <end position="560"/>
    </location>
</feature>
<dbReference type="Pfam" id="PF13855">
    <property type="entry name" value="LRR_8"/>
    <property type="match status" value="1"/>
</dbReference>